<organism evidence="4 5">
    <name type="scientific">Ideonella aquatica</name>
    <dbReference type="NCBI Taxonomy" id="2824119"/>
    <lineage>
        <taxon>Bacteria</taxon>
        <taxon>Pseudomonadati</taxon>
        <taxon>Pseudomonadota</taxon>
        <taxon>Betaproteobacteria</taxon>
        <taxon>Burkholderiales</taxon>
        <taxon>Sphaerotilaceae</taxon>
        <taxon>Ideonella</taxon>
    </lineage>
</organism>
<accession>A0A941BIM2</accession>
<dbReference type="GO" id="GO:0019878">
    <property type="term" value="P:lysine biosynthetic process via aminoadipic acid"/>
    <property type="evidence" value="ECO:0007669"/>
    <property type="project" value="TreeGrafter"/>
</dbReference>
<dbReference type="GO" id="GO:0005829">
    <property type="term" value="C:cytosol"/>
    <property type="evidence" value="ECO:0007669"/>
    <property type="project" value="TreeGrafter"/>
</dbReference>
<dbReference type="Proteomes" id="UP000678374">
    <property type="component" value="Unassembled WGS sequence"/>
</dbReference>
<dbReference type="Pfam" id="PF01648">
    <property type="entry name" value="ACPS"/>
    <property type="match status" value="1"/>
</dbReference>
<dbReference type="InterPro" id="IPR050559">
    <property type="entry name" value="P-Pant_transferase_sf"/>
</dbReference>
<dbReference type="SUPFAM" id="SSF56214">
    <property type="entry name" value="4'-phosphopantetheinyl transferase"/>
    <property type="match status" value="2"/>
</dbReference>
<evidence type="ECO:0000313" key="5">
    <source>
        <dbReference type="Proteomes" id="UP000678374"/>
    </source>
</evidence>
<keyword evidence="5" id="KW-1185">Reference proteome</keyword>
<dbReference type="InterPro" id="IPR037143">
    <property type="entry name" value="4-PPantetheinyl_Trfase_dom_sf"/>
</dbReference>
<feature type="domain" description="4'-phosphopantetheinyl transferase" evidence="3">
    <location>
        <begin position="85"/>
        <end position="188"/>
    </location>
</feature>
<dbReference type="InterPro" id="IPR008278">
    <property type="entry name" value="4-PPantetheinyl_Trfase_dom"/>
</dbReference>
<dbReference type="GO" id="GO:0000287">
    <property type="term" value="F:magnesium ion binding"/>
    <property type="evidence" value="ECO:0007669"/>
    <property type="project" value="InterPro"/>
</dbReference>
<evidence type="ECO:0000259" key="3">
    <source>
        <dbReference type="Pfam" id="PF01648"/>
    </source>
</evidence>
<evidence type="ECO:0000313" key="4">
    <source>
        <dbReference type="EMBL" id="MBQ0957973.1"/>
    </source>
</evidence>
<dbReference type="AlphaFoldDB" id="A0A941BIM2"/>
<name>A0A941BIM2_9BURK</name>
<gene>
    <name evidence="4" type="ORF">KAK06_03280</name>
</gene>
<evidence type="ECO:0000256" key="2">
    <source>
        <dbReference type="ARBA" id="ARBA00022679"/>
    </source>
</evidence>
<protein>
    <submittedName>
        <fullName evidence="4">4'-phosphopantetheinyl transferase superfamily protein</fullName>
    </submittedName>
</protein>
<sequence>MELFDAQERRQLAALTQPRAQLLHLAGRLLVKHLAAERSGWRAADLAVRPDPMGRPRLPALPDLHVSISHAVDRVACVLAPTAALGIDLECPHRRLPSPAARLRYLDDCERRWLLGHPVPAQARAFLRLWTHKEAVMKADGRGLALGLTRVRLQPQEGGALRVREMSGADARPWRITGGQCGGYPWAMAWDSSGLTLDGVSLRRRMWPAWLRG</sequence>
<evidence type="ECO:0000256" key="1">
    <source>
        <dbReference type="ARBA" id="ARBA00010990"/>
    </source>
</evidence>
<dbReference type="RefSeq" id="WP_210800373.1">
    <property type="nucleotide sequence ID" value="NZ_JAGQDE010000002.1"/>
</dbReference>
<dbReference type="PANTHER" id="PTHR12215">
    <property type="entry name" value="PHOSPHOPANTETHEINE TRANSFERASE"/>
    <property type="match status" value="1"/>
</dbReference>
<keyword evidence="2 4" id="KW-0808">Transferase</keyword>
<dbReference type="Gene3D" id="3.90.470.20">
    <property type="entry name" value="4'-phosphopantetheinyl transferase domain"/>
    <property type="match status" value="2"/>
</dbReference>
<dbReference type="EMBL" id="JAGQDE010000002">
    <property type="protein sequence ID" value="MBQ0957973.1"/>
    <property type="molecule type" value="Genomic_DNA"/>
</dbReference>
<proteinExistence type="inferred from homology"/>
<dbReference type="GO" id="GO:0008897">
    <property type="term" value="F:holo-[acyl-carrier-protein] synthase activity"/>
    <property type="evidence" value="ECO:0007669"/>
    <property type="project" value="InterPro"/>
</dbReference>
<comment type="similarity">
    <text evidence="1">Belongs to the P-Pant transferase superfamily. Gsp/Sfp/HetI/AcpT family.</text>
</comment>
<dbReference type="PANTHER" id="PTHR12215:SF10">
    <property type="entry name" value="L-AMINOADIPATE-SEMIALDEHYDE DEHYDROGENASE-PHOSPHOPANTETHEINYL TRANSFERASE"/>
    <property type="match status" value="1"/>
</dbReference>
<comment type="caution">
    <text evidence="4">The sequence shown here is derived from an EMBL/GenBank/DDBJ whole genome shotgun (WGS) entry which is preliminary data.</text>
</comment>
<reference evidence="4" key="1">
    <citation type="submission" date="2021-04" db="EMBL/GenBank/DDBJ databases">
        <title>The genome sequence of Ideonella sp. 4Y11.</title>
        <authorList>
            <person name="Liu Y."/>
        </authorList>
    </citation>
    <scope>NUCLEOTIDE SEQUENCE</scope>
    <source>
        <strain evidence="4">4Y11</strain>
    </source>
</reference>